<organism evidence="2 3">
    <name type="scientific">Phaseolus vulgaris</name>
    <name type="common">Kidney bean</name>
    <name type="synonym">French bean</name>
    <dbReference type="NCBI Taxonomy" id="3885"/>
    <lineage>
        <taxon>Eukaryota</taxon>
        <taxon>Viridiplantae</taxon>
        <taxon>Streptophyta</taxon>
        <taxon>Embryophyta</taxon>
        <taxon>Tracheophyta</taxon>
        <taxon>Spermatophyta</taxon>
        <taxon>Magnoliopsida</taxon>
        <taxon>eudicotyledons</taxon>
        <taxon>Gunneridae</taxon>
        <taxon>Pentapetalae</taxon>
        <taxon>rosids</taxon>
        <taxon>fabids</taxon>
        <taxon>Fabales</taxon>
        <taxon>Fabaceae</taxon>
        <taxon>Papilionoideae</taxon>
        <taxon>50 kb inversion clade</taxon>
        <taxon>NPAAA clade</taxon>
        <taxon>indigoferoid/millettioid clade</taxon>
        <taxon>Phaseoleae</taxon>
        <taxon>Phaseolus</taxon>
    </lineage>
</organism>
<reference evidence="3" key="1">
    <citation type="journal article" date="2014" name="Nat. Genet.">
        <title>A reference genome for common bean and genome-wide analysis of dual domestications.</title>
        <authorList>
            <person name="Schmutz J."/>
            <person name="McClean P.E."/>
            <person name="Mamidi S."/>
            <person name="Wu G.A."/>
            <person name="Cannon S.B."/>
            <person name="Grimwood J."/>
            <person name="Jenkins J."/>
            <person name="Shu S."/>
            <person name="Song Q."/>
            <person name="Chavarro C."/>
            <person name="Torres-Torres M."/>
            <person name="Geffroy V."/>
            <person name="Moghaddam S.M."/>
            <person name="Gao D."/>
            <person name="Abernathy B."/>
            <person name="Barry K."/>
            <person name="Blair M."/>
            <person name="Brick M.A."/>
            <person name="Chovatia M."/>
            <person name="Gepts P."/>
            <person name="Goodstein D.M."/>
            <person name="Gonzales M."/>
            <person name="Hellsten U."/>
            <person name="Hyten D.L."/>
            <person name="Jia G."/>
            <person name="Kelly J.D."/>
            <person name="Kudrna D."/>
            <person name="Lee R."/>
            <person name="Richard M.M."/>
            <person name="Miklas P.N."/>
            <person name="Osorno J.M."/>
            <person name="Rodrigues J."/>
            <person name="Thareau V."/>
            <person name="Urrea C.A."/>
            <person name="Wang M."/>
            <person name="Yu Y."/>
            <person name="Zhang M."/>
            <person name="Wing R.A."/>
            <person name="Cregan P.B."/>
            <person name="Rokhsar D.S."/>
            <person name="Jackson S.A."/>
        </authorList>
    </citation>
    <scope>NUCLEOTIDE SEQUENCE [LARGE SCALE GENOMIC DNA]</scope>
    <source>
        <strain evidence="3">cv. G19833</strain>
    </source>
</reference>
<keyword evidence="1" id="KW-1133">Transmembrane helix</keyword>
<dbReference type="AlphaFoldDB" id="V7BXI8"/>
<sequence>ALYTRRENVGGLRWKHFADLNNLSGWIQLFYGFLSRPYWSHSRWCFIYLFMKKIFMYYALFLHDTLLNLYMTLIWISWFVTDMTSLMSRIA</sequence>
<evidence type="ECO:0000256" key="1">
    <source>
        <dbReference type="SAM" id="Phobius"/>
    </source>
</evidence>
<keyword evidence="1" id="KW-0812">Transmembrane</keyword>
<name>V7BXI8_PHAVU</name>
<keyword evidence="3" id="KW-1185">Reference proteome</keyword>
<dbReference type="EMBL" id="CM002292">
    <property type="protein sequence ID" value="ESW21760.1"/>
    <property type="molecule type" value="Genomic_DNA"/>
</dbReference>
<evidence type="ECO:0000313" key="2">
    <source>
        <dbReference type="EMBL" id="ESW21760.1"/>
    </source>
</evidence>
<accession>V7BXI8</accession>
<proteinExistence type="predicted"/>
<protein>
    <submittedName>
        <fullName evidence="2">Uncharacterized protein</fullName>
    </submittedName>
</protein>
<gene>
    <name evidence="2" type="ORF">PHAVU_005G097300g</name>
</gene>
<feature type="non-terminal residue" evidence="2">
    <location>
        <position position="1"/>
    </location>
</feature>
<evidence type="ECO:0000313" key="3">
    <source>
        <dbReference type="Proteomes" id="UP000000226"/>
    </source>
</evidence>
<dbReference type="Gramene" id="ESW21760">
    <property type="protein sequence ID" value="ESW21760"/>
    <property type="gene ID" value="PHAVU_005G097300g"/>
</dbReference>
<keyword evidence="1" id="KW-0472">Membrane</keyword>
<dbReference type="Proteomes" id="UP000000226">
    <property type="component" value="Chromosome 5"/>
</dbReference>
<feature type="transmembrane region" description="Helical" evidence="1">
    <location>
        <begin position="55"/>
        <end position="78"/>
    </location>
</feature>